<dbReference type="AlphaFoldDB" id="A0AAJ7FI87"/>
<dbReference type="PANTHER" id="PTHR35970:SF1">
    <property type="entry name" value="SODIUM CHANNEL AND CLATHRIN LINKER 1"/>
    <property type="match status" value="1"/>
</dbReference>
<organism evidence="2 3">
    <name type="scientific">Cephus cinctus</name>
    <name type="common">Wheat stem sawfly</name>
    <dbReference type="NCBI Taxonomy" id="211228"/>
    <lineage>
        <taxon>Eukaryota</taxon>
        <taxon>Metazoa</taxon>
        <taxon>Ecdysozoa</taxon>
        <taxon>Arthropoda</taxon>
        <taxon>Hexapoda</taxon>
        <taxon>Insecta</taxon>
        <taxon>Pterygota</taxon>
        <taxon>Neoptera</taxon>
        <taxon>Endopterygota</taxon>
        <taxon>Hymenoptera</taxon>
        <taxon>Cephoidea</taxon>
        <taxon>Cephidae</taxon>
        <taxon>Cephus</taxon>
    </lineage>
</organism>
<gene>
    <name evidence="3" type="primary">LOC107266766</name>
</gene>
<name>A0AAJ7FI87_CEPCN</name>
<dbReference type="GeneID" id="107266766"/>
<reference evidence="3" key="1">
    <citation type="submission" date="2025-08" db="UniProtKB">
        <authorList>
            <consortium name="RefSeq"/>
        </authorList>
    </citation>
    <scope>IDENTIFICATION</scope>
</reference>
<evidence type="ECO:0000313" key="2">
    <source>
        <dbReference type="Proteomes" id="UP000694920"/>
    </source>
</evidence>
<feature type="coiled-coil region" evidence="1">
    <location>
        <begin position="573"/>
        <end position="639"/>
    </location>
</feature>
<sequence length="651" mass="76677">MLNEKIMGSERELASKMSVLGESSITQEYSAIVEALKQELNVCKAEQTMLRTELECLRKETKSAGDIAQECFSHGQWEGCNSHETNKEMILNLQKRIAIVQMEKDSVFQLWQMALKAVDILEEELKVFQKDGKGGKCYEEQVNSIKETYSEAIKALEIKLVQAKENFLKHQSRWESCRNKIEALNKEKNDIAQKYTALQKDALEREKASQETIESLRRELNASQFELQRSSELQVELEEQLRDAKRIVSAMVAKDDETKNKVSEAIELVESAVREKDMALAREARVTQEKSQLENKLTNVPQEYNAWLQVELSKMKETYERNTKKYMLEIKELKAELRQKGTLLDRAQRECRLVEEELDKVRNGSDDYLHRSNSKILDLEQRLKDTEFKLETCEDACRKKYEVKIQQLQQQLQEAEEKITMSEDRLRRIQMRTSRNVEDRIKEAEERTKEAIERYSNLERRLARTLDERENLAQELRSLQSAFDREIQRRDHERRSLENRVRELQIDLKRATDSMEQTSIRGNCLADQIHILEQEVKKKHATDRVEYTSSEKLLKPELTDHLKVLQEKSDKRIKELMEHVEIHQRLSKKWKEEAKSIAASFQRRSKELKSKLNALRKENEELNRELLGCRQQLARCRVEVLHRYDQGDGTR</sequence>
<accession>A0AAJ7FI87</accession>
<dbReference type="GO" id="GO:0005814">
    <property type="term" value="C:centriole"/>
    <property type="evidence" value="ECO:0007669"/>
    <property type="project" value="TreeGrafter"/>
</dbReference>
<evidence type="ECO:0000313" key="3">
    <source>
        <dbReference type="RefSeq" id="XP_015593080.1"/>
    </source>
</evidence>
<feature type="coiled-coil region" evidence="1">
    <location>
        <begin position="316"/>
        <end position="521"/>
    </location>
</feature>
<dbReference type="GO" id="GO:0060271">
    <property type="term" value="P:cilium assembly"/>
    <property type="evidence" value="ECO:0007669"/>
    <property type="project" value="TreeGrafter"/>
</dbReference>
<dbReference type="PANTHER" id="PTHR35970">
    <property type="entry name" value="SODIUM CHANNEL AND CLATHRIN LINKER 1"/>
    <property type="match status" value="1"/>
</dbReference>
<dbReference type="GO" id="GO:0045162">
    <property type="term" value="P:clustering of voltage-gated sodium channels"/>
    <property type="evidence" value="ECO:0007669"/>
    <property type="project" value="InterPro"/>
</dbReference>
<dbReference type="Proteomes" id="UP000694920">
    <property type="component" value="Unplaced"/>
</dbReference>
<keyword evidence="2" id="KW-1185">Reference proteome</keyword>
<dbReference type="KEGG" id="ccin:107266766"/>
<dbReference type="RefSeq" id="XP_015593080.1">
    <property type="nucleotide sequence ID" value="XM_015737594.2"/>
</dbReference>
<protein>
    <submittedName>
        <fullName evidence="3">Nucleoprotein TPR</fullName>
    </submittedName>
</protein>
<feature type="coiled-coil region" evidence="1">
    <location>
        <begin position="146"/>
        <end position="247"/>
    </location>
</feature>
<proteinExistence type="predicted"/>
<keyword evidence="1" id="KW-0175">Coiled coil</keyword>
<evidence type="ECO:0000256" key="1">
    <source>
        <dbReference type="SAM" id="Coils"/>
    </source>
</evidence>
<dbReference type="InterPro" id="IPR038911">
    <property type="entry name" value="SCLT1"/>
</dbReference>